<dbReference type="HOGENOM" id="CLU_2794910_0_0_1"/>
<accession>A0A0C9ZKW3</accession>
<keyword evidence="3" id="KW-1185">Reference proteome</keyword>
<protein>
    <submittedName>
        <fullName evidence="2">Uncharacterized protein</fullName>
    </submittedName>
</protein>
<sequence>MAEKINRTNKPKMRDKMRLLSPQSTLSDSHWKVFGLDALGQARKSSALSFGEGKHHAYSRCNSAPPGG</sequence>
<name>A0A0C9ZKW3_9AGAM</name>
<proteinExistence type="predicted"/>
<dbReference type="EMBL" id="KN833688">
    <property type="protein sequence ID" value="KIK29991.1"/>
    <property type="molecule type" value="Genomic_DNA"/>
</dbReference>
<feature type="region of interest" description="Disordered" evidence="1">
    <location>
        <begin position="48"/>
        <end position="68"/>
    </location>
</feature>
<reference evidence="2 3" key="1">
    <citation type="submission" date="2014-04" db="EMBL/GenBank/DDBJ databases">
        <authorList>
            <consortium name="DOE Joint Genome Institute"/>
            <person name="Kuo A."/>
            <person name="Kohler A."/>
            <person name="Costa M.D."/>
            <person name="Nagy L.G."/>
            <person name="Floudas D."/>
            <person name="Copeland A."/>
            <person name="Barry K.W."/>
            <person name="Cichocki N."/>
            <person name="Veneault-Fourrey C."/>
            <person name="LaButti K."/>
            <person name="Lindquist E.A."/>
            <person name="Lipzen A."/>
            <person name="Lundell T."/>
            <person name="Morin E."/>
            <person name="Murat C."/>
            <person name="Sun H."/>
            <person name="Tunlid A."/>
            <person name="Henrissat B."/>
            <person name="Grigoriev I.V."/>
            <person name="Hibbett D.S."/>
            <person name="Martin F."/>
            <person name="Nordberg H.P."/>
            <person name="Cantor M.N."/>
            <person name="Hua S.X."/>
        </authorList>
    </citation>
    <scope>NUCLEOTIDE SEQUENCE [LARGE SCALE GENOMIC DNA]</scope>
    <source>
        <strain evidence="2 3">441</strain>
    </source>
</reference>
<reference evidence="3" key="2">
    <citation type="submission" date="2015-01" db="EMBL/GenBank/DDBJ databases">
        <title>Evolutionary Origins and Diversification of the Mycorrhizal Mutualists.</title>
        <authorList>
            <consortium name="DOE Joint Genome Institute"/>
            <consortium name="Mycorrhizal Genomics Consortium"/>
            <person name="Kohler A."/>
            <person name="Kuo A."/>
            <person name="Nagy L.G."/>
            <person name="Floudas D."/>
            <person name="Copeland A."/>
            <person name="Barry K.W."/>
            <person name="Cichocki N."/>
            <person name="Veneault-Fourrey C."/>
            <person name="LaButti K."/>
            <person name="Lindquist E.A."/>
            <person name="Lipzen A."/>
            <person name="Lundell T."/>
            <person name="Morin E."/>
            <person name="Murat C."/>
            <person name="Riley R."/>
            <person name="Ohm R."/>
            <person name="Sun H."/>
            <person name="Tunlid A."/>
            <person name="Henrissat B."/>
            <person name="Grigoriev I.V."/>
            <person name="Hibbett D.S."/>
            <person name="Martin F."/>
        </authorList>
    </citation>
    <scope>NUCLEOTIDE SEQUENCE [LARGE SCALE GENOMIC DNA]</scope>
    <source>
        <strain evidence="3">441</strain>
    </source>
</reference>
<dbReference type="Proteomes" id="UP000054018">
    <property type="component" value="Unassembled WGS sequence"/>
</dbReference>
<evidence type="ECO:0000313" key="2">
    <source>
        <dbReference type="EMBL" id="KIK29991.1"/>
    </source>
</evidence>
<gene>
    <name evidence="2" type="ORF">PISMIDRAFT_672000</name>
</gene>
<dbReference type="AlphaFoldDB" id="A0A0C9ZKW3"/>
<organism evidence="2 3">
    <name type="scientific">Pisolithus microcarpus 441</name>
    <dbReference type="NCBI Taxonomy" id="765257"/>
    <lineage>
        <taxon>Eukaryota</taxon>
        <taxon>Fungi</taxon>
        <taxon>Dikarya</taxon>
        <taxon>Basidiomycota</taxon>
        <taxon>Agaricomycotina</taxon>
        <taxon>Agaricomycetes</taxon>
        <taxon>Agaricomycetidae</taxon>
        <taxon>Boletales</taxon>
        <taxon>Sclerodermatineae</taxon>
        <taxon>Pisolithaceae</taxon>
        <taxon>Pisolithus</taxon>
    </lineage>
</organism>
<evidence type="ECO:0000313" key="3">
    <source>
        <dbReference type="Proteomes" id="UP000054018"/>
    </source>
</evidence>
<evidence type="ECO:0000256" key="1">
    <source>
        <dbReference type="SAM" id="MobiDB-lite"/>
    </source>
</evidence>